<feature type="region of interest" description="Disordered" evidence="1">
    <location>
        <begin position="306"/>
        <end position="338"/>
    </location>
</feature>
<dbReference type="AlphaFoldDB" id="A0AAD1ULZ5"/>
<gene>
    <name evidence="2" type="ORF">ECRASSUSDP1_LOCUS13241</name>
</gene>
<feature type="region of interest" description="Disordered" evidence="1">
    <location>
        <begin position="116"/>
        <end position="138"/>
    </location>
</feature>
<organism evidence="2 3">
    <name type="scientific">Euplotes crassus</name>
    <dbReference type="NCBI Taxonomy" id="5936"/>
    <lineage>
        <taxon>Eukaryota</taxon>
        <taxon>Sar</taxon>
        <taxon>Alveolata</taxon>
        <taxon>Ciliophora</taxon>
        <taxon>Intramacronucleata</taxon>
        <taxon>Spirotrichea</taxon>
        <taxon>Hypotrichia</taxon>
        <taxon>Euplotida</taxon>
        <taxon>Euplotidae</taxon>
        <taxon>Moneuplotes</taxon>
    </lineage>
</organism>
<dbReference type="EMBL" id="CAMPGE010013171">
    <property type="protein sequence ID" value="CAI2371916.1"/>
    <property type="molecule type" value="Genomic_DNA"/>
</dbReference>
<evidence type="ECO:0000256" key="1">
    <source>
        <dbReference type="SAM" id="MobiDB-lite"/>
    </source>
</evidence>
<comment type="caution">
    <text evidence="2">The sequence shown here is derived from an EMBL/GenBank/DDBJ whole genome shotgun (WGS) entry which is preliminary data.</text>
</comment>
<reference evidence="2" key="1">
    <citation type="submission" date="2023-07" db="EMBL/GenBank/DDBJ databases">
        <authorList>
            <consortium name="AG Swart"/>
            <person name="Singh M."/>
            <person name="Singh A."/>
            <person name="Seah K."/>
            <person name="Emmerich C."/>
        </authorList>
    </citation>
    <scope>NUCLEOTIDE SEQUENCE</scope>
    <source>
        <strain evidence="2">DP1</strain>
    </source>
</reference>
<proteinExistence type="predicted"/>
<protein>
    <submittedName>
        <fullName evidence="2">Uncharacterized protein</fullName>
    </submittedName>
</protein>
<keyword evidence="3" id="KW-1185">Reference proteome</keyword>
<name>A0AAD1ULZ5_EUPCR</name>
<sequence length="355" mass="41799">MMFFDTKSINPSYSRTDKYNNPISHKRTKESLVMSQSQSPERLVLPALNQARIIDQQSYPGARQSSIQPKRFFDQPNKYMCGNDMKLLMNQKIEFNKNVNSYISQNLVSRKKRLNREFSNNSGGGGGTSPADFKDSKAKQKMLHDFKKEIFNREKDDHVKMRENIRKDNSLAQLEKKLKKEVYKNILDKQNKKKVFNLSRPYQSYTDSKSYIDLEKEEDKILSHLSKKKYSKRNYDPVCESPSEFFTSPLPQSVAKKSPNYNRFNQPKWYEQYKEKAQKIRKEKLAKSKQNSDIFDLAAIINKQKKNRDSPFRVNRSIQQKKSPKRSQKEAKPPLPKEYLTGTLMRNSTLNFMRK</sequence>
<dbReference type="Proteomes" id="UP001295684">
    <property type="component" value="Unassembled WGS sequence"/>
</dbReference>
<accession>A0AAD1ULZ5</accession>
<evidence type="ECO:0000313" key="3">
    <source>
        <dbReference type="Proteomes" id="UP001295684"/>
    </source>
</evidence>
<evidence type="ECO:0000313" key="2">
    <source>
        <dbReference type="EMBL" id="CAI2371916.1"/>
    </source>
</evidence>